<dbReference type="GO" id="GO:0000462">
    <property type="term" value="P:maturation of SSU-rRNA from tricistronic rRNA transcript (SSU-rRNA, 5.8S rRNA, LSU-rRNA)"/>
    <property type="evidence" value="ECO:0007669"/>
    <property type="project" value="TreeGrafter"/>
</dbReference>
<keyword evidence="8" id="KW-1185">Reference proteome</keyword>
<evidence type="ECO:0000259" key="6">
    <source>
        <dbReference type="Pfam" id="PF09368"/>
    </source>
</evidence>
<dbReference type="PANTHER" id="PTHR13237:SF8">
    <property type="entry name" value="SOMETHING ABOUT SILENCING PROTEIN 10"/>
    <property type="match status" value="1"/>
</dbReference>
<evidence type="ECO:0000256" key="1">
    <source>
        <dbReference type="ARBA" id="ARBA00004123"/>
    </source>
</evidence>
<dbReference type="InterPro" id="IPR018972">
    <property type="entry name" value="Sas10_C_dom"/>
</dbReference>
<dbReference type="PANTHER" id="PTHR13237">
    <property type="entry name" value="SOMETHING ABOUT SILENCING PROTEIN 10-RELATED"/>
    <property type="match status" value="1"/>
</dbReference>
<dbReference type="GO" id="GO:0032040">
    <property type="term" value="C:small-subunit processome"/>
    <property type="evidence" value="ECO:0007669"/>
    <property type="project" value="TreeGrafter"/>
</dbReference>
<feature type="domain" description="Sas10 C-terminal" evidence="6">
    <location>
        <begin position="425"/>
        <end position="466"/>
    </location>
</feature>
<dbReference type="AlphaFoldDB" id="A0A803LPS2"/>
<evidence type="ECO:0000256" key="2">
    <source>
        <dbReference type="ARBA" id="ARBA00010979"/>
    </source>
</evidence>
<feature type="compositionally biased region" description="Acidic residues" evidence="5">
    <location>
        <begin position="371"/>
        <end position="382"/>
    </location>
</feature>
<feature type="compositionally biased region" description="Acidic residues" evidence="5">
    <location>
        <begin position="26"/>
        <end position="37"/>
    </location>
</feature>
<keyword evidence="3" id="KW-0597">Phosphoprotein</keyword>
<organism evidence="7 8">
    <name type="scientific">Chenopodium quinoa</name>
    <name type="common">Quinoa</name>
    <dbReference type="NCBI Taxonomy" id="63459"/>
    <lineage>
        <taxon>Eukaryota</taxon>
        <taxon>Viridiplantae</taxon>
        <taxon>Streptophyta</taxon>
        <taxon>Embryophyta</taxon>
        <taxon>Tracheophyta</taxon>
        <taxon>Spermatophyta</taxon>
        <taxon>Magnoliopsida</taxon>
        <taxon>eudicotyledons</taxon>
        <taxon>Gunneridae</taxon>
        <taxon>Pentapetalae</taxon>
        <taxon>Caryophyllales</taxon>
        <taxon>Chenopodiaceae</taxon>
        <taxon>Chenopodioideae</taxon>
        <taxon>Atripliceae</taxon>
        <taxon>Chenopodium</taxon>
    </lineage>
</organism>
<dbReference type="Pfam" id="PF09368">
    <property type="entry name" value="Sas10"/>
    <property type="match status" value="1"/>
</dbReference>
<sequence>MGKRGKNQKSPQILKKTKLHNNKDGDEQDDSDQEPTLEEMMVKGKTKSKSSSNKEAEVDAVLMFEEVKKDLNALSRDEQMDVVYSSAPELVGLLAELNDATKQLKTHVNPLLSKVRKGENVKKEGLHYLEVKQLLLLAYCQAITFYLLLKSEGQPIRDHPMKELDVHIPDNLEDLLVQTSHIASAQKPVVKGHELSSDLFAKLDELTGSSIEKQKPSKLREAAEPVQKQSVEVNEKKLRMIKDQEQPMSSESVQMLQYRAELQKQLKQRADSVAPKTNNSKNMKLKKIPGRRASTLSSKLSQIVPAKGNRLKDVSGDVDLPERDDLGERRWKHELRVLARAGIKSKDNDDAELDNEPESLGGKTGNGADAGDSDEDNNESEDFYNLVKKQKEAKLKLKAAKFSRNPQDQYELEITADGKRHISMQLQHKKAVNSRKGQVREVKRPKLSYEGELTGINPRISRSRRLG</sequence>
<dbReference type="Pfam" id="PF04000">
    <property type="entry name" value="Sas10_Utp3"/>
    <property type="match status" value="1"/>
</dbReference>
<dbReference type="Proteomes" id="UP000596660">
    <property type="component" value="Unplaced"/>
</dbReference>
<feature type="region of interest" description="Disordered" evidence="5">
    <location>
        <begin position="269"/>
        <end position="301"/>
    </location>
</feature>
<evidence type="ECO:0000313" key="7">
    <source>
        <dbReference type="EnsemblPlants" id="AUR62016951-RA:cds"/>
    </source>
</evidence>
<comment type="subcellular location">
    <subcellularLocation>
        <location evidence="1">Nucleus</location>
    </subcellularLocation>
</comment>
<evidence type="ECO:0000313" key="8">
    <source>
        <dbReference type="Proteomes" id="UP000596660"/>
    </source>
</evidence>
<feature type="region of interest" description="Disordered" evidence="5">
    <location>
        <begin position="344"/>
        <end position="385"/>
    </location>
</feature>
<comment type="similarity">
    <text evidence="2">Belongs to the SAS10 family.</text>
</comment>
<accession>A0A803LPS2</accession>
<evidence type="ECO:0000256" key="5">
    <source>
        <dbReference type="SAM" id="MobiDB-lite"/>
    </source>
</evidence>
<dbReference type="Gramene" id="AUR62016951-RA">
    <property type="protein sequence ID" value="AUR62016951-RA:cds"/>
    <property type="gene ID" value="AUR62016951"/>
</dbReference>
<name>A0A803LPS2_CHEQI</name>
<dbReference type="InterPro" id="IPR007146">
    <property type="entry name" value="Sas10/Utp3/C1D"/>
</dbReference>
<evidence type="ECO:0000256" key="4">
    <source>
        <dbReference type="ARBA" id="ARBA00023242"/>
    </source>
</evidence>
<keyword evidence="4" id="KW-0539">Nucleus</keyword>
<proteinExistence type="inferred from homology"/>
<reference evidence="7" key="2">
    <citation type="submission" date="2021-03" db="UniProtKB">
        <authorList>
            <consortium name="EnsemblPlants"/>
        </authorList>
    </citation>
    <scope>IDENTIFICATION</scope>
</reference>
<feature type="region of interest" description="Disordered" evidence="5">
    <location>
        <begin position="1"/>
        <end position="55"/>
    </location>
</feature>
<protein>
    <recommendedName>
        <fullName evidence="6">Sas10 C-terminal domain-containing protein</fullName>
    </recommendedName>
</protein>
<reference evidence="7" key="1">
    <citation type="journal article" date="2017" name="Nature">
        <title>The genome of Chenopodium quinoa.</title>
        <authorList>
            <person name="Jarvis D.E."/>
            <person name="Ho Y.S."/>
            <person name="Lightfoot D.J."/>
            <person name="Schmoeckel S.M."/>
            <person name="Li B."/>
            <person name="Borm T.J.A."/>
            <person name="Ohyanagi H."/>
            <person name="Mineta K."/>
            <person name="Michell C.T."/>
            <person name="Saber N."/>
            <person name="Kharbatia N.M."/>
            <person name="Rupper R.R."/>
            <person name="Sharp A.R."/>
            <person name="Dally N."/>
            <person name="Boughton B.A."/>
            <person name="Woo Y.H."/>
            <person name="Gao G."/>
            <person name="Schijlen E.G.W.M."/>
            <person name="Guo X."/>
            <person name="Momin A.A."/>
            <person name="Negrao S."/>
            <person name="Al-Babili S."/>
            <person name="Gehring C."/>
            <person name="Roessner U."/>
            <person name="Jung C."/>
            <person name="Murphy K."/>
            <person name="Arold S.T."/>
            <person name="Gojobori T."/>
            <person name="van der Linden C.G."/>
            <person name="van Loo E.N."/>
            <person name="Jellen E.N."/>
            <person name="Maughan P.J."/>
            <person name="Tester M."/>
        </authorList>
    </citation>
    <scope>NUCLEOTIDE SEQUENCE [LARGE SCALE GENOMIC DNA]</scope>
    <source>
        <strain evidence="7">cv. PI 614886</strain>
    </source>
</reference>
<dbReference type="EnsemblPlants" id="AUR62016951-RA">
    <property type="protein sequence ID" value="AUR62016951-RA:cds"/>
    <property type="gene ID" value="AUR62016951"/>
</dbReference>
<evidence type="ECO:0000256" key="3">
    <source>
        <dbReference type="ARBA" id="ARBA00022553"/>
    </source>
</evidence>